<feature type="non-terminal residue" evidence="2">
    <location>
        <position position="1"/>
    </location>
</feature>
<feature type="region of interest" description="Disordered" evidence="1">
    <location>
        <begin position="1"/>
        <end position="24"/>
    </location>
</feature>
<organism evidence="2 3">
    <name type="scientific">Datura stramonium</name>
    <name type="common">Jimsonweed</name>
    <name type="synonym">Common thornapple</name>
    <dbReference type="NCBI Taxonomy" id="4076"/>
    <lineage>
        <taxon>Eukaryota</taxon>
        <taxon>Viridiplantae</taxon>
        <taxon>Streptophyta</taxon>
        <taxon>Embryophyta</taxon>
        <taxon>Tracheophyta</taxon>
        <taxon>Spermatophyta</taxon>
        <taxon>Magnoliopsida</taxon>
        <taxon>eudicotyledons</taxon>
        <taxon>Gunneridae</taxon>
        <taxon>Pentapetalae</taxon>
        <taxon>asterids</taxon>
        <taxon>lamiids</taxon>
        <taxon>Solanales</taxon>
        <taxon>Solanaceae</taxon>
        <taxon>Solanoideae</taxon>
        <taxon>Datureae</taxon>
        <taxon>Datura</taxon>
    </lineage>
</organism>
<keyword evidence="3" id="KW-1185">Reference proteome</keyword>
<gene>
    <name evidence="2" type="ORF">HAX54_017954</name>
</gene>
<proteinExistence type="predicted"/>
<evidence type="ECO:0000313" key="2">
    <source>
        <dbReference type="EMBL" id="MCD7452735.1"/>
    </source>
</evidence>
<evidence type="ECO:0000256" key="1">
    <source>
        <dbReference type="SAM" id="MobiDB-lite"/>
    </source>
</evidence>
<dbReference type="Proteomes" id="UP000823775">
    <property type="component" value="Unassembled WGS sequence"/>
</dbReference>
<name>A0ABS8S387_DATST</name>
<evidence type="ECO:0000313" key="3">
    <source>
        <dbReference type="Proteomes" id="UP000823775"/>
    </source>
</evidence>
<dbReference type="EMBL" id="JACEIK010000220">
    <property type="protein sequence ID" value="MCD7452735.1"/>
    <property type="molecule type" value="Genomic_DNA"/>
</dbReference>
<comment type="caution">
    <text evidence="2">The sequence shown here is derived from an EMBL/GenBank/DDBJ whole genome shotgun (WGS) entry which is preliminary data.</text>
</comment>
<protein>
    <submittedName>
        <fullName evidence="2">Uncharacterized protein</fullName>
    </submittedName>
</protein>
<reference evidence="2 3" key="1">
    <citation type="journal article" date="2021" name="BMC Genomics">
        <title>Datura genome reveals duplications of psychoactive alkaloid biosynthetic genes and high mutation rate following tissue culture.</title>
        <authorList>
            <person name="Rajewski A."/>
            <person name="Carter-House D."/>
            <person name="Stajich J."/>
            <person name="Litt A."/>
        </authorList>
    </citation>
    <scope>NUCLEOTIDE SEQUENCE [LARGE SCALE GENOMIC DNA]</scope>
    <source>
        <strain evidence="2">AR-01</strain>
    </source>
</reference>
<accession>A0ABS8S387</accession>
<sequence>VQWLKFAGEDEDDENEKGGNREKQREVQQRCRGRYWWCEGEWKRRGGRSDFLVDLRGDRGLRRGGDYDGL</sequence>